<evidence type="ECO:0000256" key="1">
    <source>
        <dbReference type="SAM" id="MobiDB-lite"/>
    </source>
</evidence>
<dbReference type="EnsemblFungi" id="EJT82083">
    <property type="protein sequence ID" value="EJT82083"/>
    <property type="gene ID" value="GGTG_02057"/>
</dbReference>
<dbReference type="OrthoDB" id="71600at2759"/>
<feature type="compositionally biased region" description="Low complexity" evidence="1">
    <location>
        <begin position="68"/>
        <end position="82"/>
    </location>
</feature>
<dbReference type="GeneID" id="20342515"/>
<dbReference type="AlphaFoldDB" id="J3NLA9"/>
<feature type="region of interest" description="Disordered" evidence="1">
    <location>
        <begin position="65"/>
        <end position="93"/>
    </location>
</feature>
<organism evidence="3">
    <name type="scientific">Gaeumannomyces tritici (strain R3-111a-1)</name>
    <name type="common">Wheat and barley take-all root rot fungus</name>
    <name type="synonym">Gaeumannomyces graminis var. tritici</name>
    <dbReference type="NCBI Taxonomy" id="644352"/>
    <lineage>
        <taxon>Eukaryota</taxon>
        <taxon>Fungi</taxon>
        <taxon>Dikarya</taxon>
        <taxon>Ascomycota</taxon>
        <taxon>Pezizomycotina</taxon>
        <taxon>Sordariomycetes</taxon>
        <taxon>Sordariomycetidae</taxon>
        <taxon>Magnaporthales</taxon>
        <taxon>Magnaporthaceae</taxon>
        <taxon>Gaeumannomyces</taxon>
    </lineage>
</organism>
<dbReference type="eggNOG" id="ENOG502SP07">
    <property type="taxonomic scope" value="Eukaryota"/>
</dbReference>
<gene>
    <name evidence="4" type="primary">20342515</name>
    <name evidence="3" type="ORF">GGTG_02057</name>
</gene>
<dbReference type="VEuPathDB" id="FungiDB:GGTG_02057"/>
<feature type="transmembrane region" description="Helical" evidence="2">
    <location>
        <begin position="38"/>
        <end position="56"/>
    </location>
</feature>
<reference evidence="4" key="5">
    <citation type="submission" date="2018-04" db="UniProtKB">
        <authorList>
            <consortium name="EnsemblFungi"/>
        </authorList>
    </citation>
    <scope>IDENTIFICATION</scope>
    <source>
        <strain evidence="4">R3-111a-1</strain>
    </source>
</reference>
<reference evidence="4" key="4">
    <citation type="journal article" date="2015" name="G3 (Bethesda)">
        <title>Genome sequences of three phytopathogenic species of the Magnaporthaceae family of fungi.</title>
        <authorList>
            <person name="Okagaki L.H."/>
            <person name="Nunes C.C."/>
            <person name="Sailsbery J."/>
            <person name="Clay B."/>
            <person name="Brown D."/>
            <person name="John T."/>
            <person name="Oh Y."/>
            <person name="Young N."/>
            <person name="Fitzgerald M."/>
            <person name="Haas B.J."/>
            <person name="Zeng Q."/>
            <person name="Young S."/>
            <person name="Adiconis X."/>
            <person name="Fan L."/>
            <person name="Levin J.Z."/>
            <person name="Mitchell T.K."/>
            <person name="Okubara P.A."/>
            <person name="Farman M.L."/>
            <person name="Kohn L.M."/>
            <person name="Birren B."/>
            <person name="Ma L.-J."/>
            <person name="Dean R.A."/>
        </authorList>
    </citation>
    <scope>NUCLEOTIDE SEQUENCE</scope>
    <source>
        <strain evidence="4">R3-111a-1</strain>
    </source>
</reference>
<evidence type="ECO:0000256" key="2">
    <source>
        <dbReference type="SAM" id="Phobius"/>
    </source>
</evidence>
<dbReference type="EMBL" id="GL385395">
    <property type="protein sequence ID" value="EJT82083.1"/>
    <property type="molecule type" value="Genomic_DNA"/>
</dbReference>
<reference evidence="5" key="1">
    <citation type="submission" date="2010-07" db="EMBL/GenBank/DDBJ databases">
        <title>The genome sequence of Gaeumannomyces graminis var. tritici strain R3-111a-1.</title>
        <authorList>
            <consortium name="The Broad Institute Genome Sequencing Platform"/>
            <person name="Ma L.-J."/>
            <person name="Dead R."/>
            <person name="Young S."/>
            <person name="Zeng Q."/>
            <person name="Koehrsen M."/>
            <person name="Alvarado L."/>
            <person name="Berlin A."/>
            <person name="Chapman S.B."/>
            <person name="Chen Z."/>
            <person name="Freedman E."/>
            <person name="Gellesch M."/>
            <person name="Goldberg J."/>
            <person name="Griggs A."/>
            <person name="Gujja S."/>
            <person name="Heilman E.R."/>
            <person name="Heiman D."/>
            <person name="Hepburn T."/>
            <person name="Howarth C."/>
            <person name="Jen D."/>
            <person name="Larson L."/>
            <person name="Mehta T."/>
            <person name="Neiman D."/>
            <person name="Pearson M."/>
            <person name="Roberts A."/>
            <person name="Saif S."/>
            <person name="Shea T."/>
            <person name="Shenoy N."/>
            <person name="Sisk P."/>
            <person name="Stolte C."/>
            <person name="Sykes S."/>
            <person name="Walk T."/>
            <person name="White J."/>
            <person name="Yandava C."/>
            <person name="Haas B."/>
            <person name="Nusbaum C."/>
            <person name="Birren B."/>
        </authorList>
    </citation>
    <scope>NUCLEOTIDE SEQUENCE [LARGE SCALE GENOMIC DNA]</scope>
    <source>
        <strain evidence="5">R3-111a-1</strain>
    </source>
</reference>
<keyword evidence="2" id="KW-0472">Membrane</keyword>
<dbReference type="HOGENOM" id="CLU_842458_0_0_1"/>
<evidence type="ECO:0000313" key="4">
    <source>
        <dbReference type="EnsemblFungi" id="EJT82083"/>
    </source>
</evidence>
<dbReference type="RefSeq" id="XP_009218092.1">
    <property type="nucleotide sequence ID" value="XM_009219828.1"/>
</dbReference>
<accession>J3NLA9</accession>
<keyword evidence="2" id="KW-1133">Transmembrane helix</keyword>
<feature type="compositionally biased region" description="Basic and acidic residues" evidence="1">
    <location>
        <begin position="337"/>
        <end position="347"/>
    </location>
</feature>
<feature type="compositionally biased region" description="Low complexity" evidence="1">
    <location>
        <begin position="230"/>
        <end position="243"/>
    </location>
</feature>
<keyword evidence="2" id="KW-0812">Transmembrane</keyword>
<proteinExistence type="predicted"/>
<dbReference type="Proteomes" id="UP000006039">
    <property type="component" value="Unassembled WGS sequence"/>
</dbReference>
<name>J3NLA9_GAET3</name>
<protein>
    <recommendedName>
        <fullName evidence="6">Tetraspanin Tsp3</fullName>
    </recommendedName>
</protein>
<reference evidence="3" key="2">
    <citation type="submission" date="2010-07" db="EMBL/GenBank/DDBJ databases">
        <authorList>
            <consortium name="The Broad Institute Genome Sequencing Platform"/>
            <consortium name="Broad Institute Genome Sequencing Center for Infectious Disease"/>
            <person name="Ma L.-J."/>
            <person name="Dead R."/>
            <person name="Young S."/>
            <person name="Zeng Q."/>
            <person name="Koehrsen M."/>
            <person name="Alvarado L."/>
            <person name="Berlin A."/>
            <person name="Chapman S.B."/>
            <person name="Chen Z."/>
            <person name="Freedman E."/>
            <person name="Gellesch M."/>
            <person name="Goldberg J."/>
            <person name="Griggs A."/>
            <person name="Gujja S."/>
            <person name="Heilman E.R."/>
            <person name="Heiman D."/>
            <person name="Hepburn T."/>
            <person name="Howarth C."/>
            <person name="Jen D."/>
            <person name="Larson L."/>
            <person name="Mehta T."/>
            <person name="Neiman D."/>
            <person name="Pearson M."/>
            <person name="Roberts A."/>
            <person name="Saif S."/>
            <person name="Shea T."/>
            <person name="Shenoy N."/>
            <person name="Sisk P."/>
            <person name="Stolte C."/>
            <person name="Sykes S."/>
            <person name="Walk T."/>
            <person name="White J."/>
            <person name="Yandava C."/>
            <person name="Haas B."/>
            <person name="Nusbaum C."/>
            <person name="Birren B."/>
        </authorList>
    </citation>
    <scope>NUCLEOTIDE SEQUENCE</scope>
    <source>
        <strain evidence="3">R3-111a-1</strain>
    </source>
</reference>
<sequence>MKGILPAVGLILAFFGVVAVAIYETVIANQLSLPTSPLAIPTLILPFLALLNALYAHRVSAARQRRLTTTTNTTTNTANTNNKQPANPSPNRHRPFLTAAALQALQALASTVLGTLLAAGAGAPAAVAPCLLEAAWRRMYSAHDEATIRRIQDRLACCGFNSPRDRAWPFARGGENGVPADRCEAMWGRHTACRGPWTAATRWNAGVELGVVLVVTSFQIVSVLMLARSSSPRRNGGSSRGAAWLDSMFGDQQGSSSSSLSPDQNHQQRRLLANGDEGAYTDRVREEEDGADDEEAGTRSAGAPLLGGGAAPNSAAAGGGGHANGPRLEPSLLGAGVHERNEWRDDV</sequence>
<evidence type="ECO:0000313" key="3">
    <source>
        <dbReference type="EMBL" id="EJT82083.1"/>
    </source>
</evidence>
<feature type="region of interest" description="Disordered" evidence="1">
    <location>
        <begin position="230"/>
        <end position="347"/>
    </location>
</feature>
<evidence type="ECO:0000313" key="5">
    <source>
        <dbReference type="Proteomes" id="UP000006039"/>
    </source>
</evidence>
<feature type="transmembrane region" description="Helical" evidence="2">
    <location>
        <begin position="209"/>
        <end position="227"/>
    </location>
</feature>
<reference evidence="3" key="3">
    <citation type="submission" date="2010-09" db="EMBL/GenBank/DDBJ databases">
        <title>Annotation of Gaeumannomyces graminis var. tritici R3-111a-1.</title>
        <authorList>
            <consortium name="The Broad Institute Genome Sequencing Platform"/>
            <person name="Ma L.-J."/>
            <person name="Dead R."/>
            <person name="Young S.K."/>
            <person name="Zeng Q."/>
            <person name="Gargeya S."/>
            <person name="Fitzgerald M."/>
            <person name="Haas B."/>
            <person name="Abouelleil A."/>
            <person name="Alvarado L."/>
            <person name="Arachchi H.M."/>
            <person name="Berlin A."/>
            <person name="Brown A."/>
            <person name="Chapman S.B."/>
            <person name="Chen Z."/>
            <person name="Dunbar C."/>
            <person name="Freedman E."/>
            <person name="Gearin G."/>
            <person name="Gellesch M."/>
            <person name="Goldberg J."/>
            <person name="Griggs A."/>
            <person name="Gujja S."/>
            <person name="Heiman D."/>
            <person name="Howarth C."/>
            <person name="Larson L."/>
            <person name="Lui A."/>
            <person name="MacDonald P.J.P."/>
            <person name="Mehta T."/>
            <person name="Montmayeur A."/>
            <person name="Murphy C."/>
            <person name="Neiman D."/>
            <person name="Pearson M."/>
            <person name="Priest M."/>
            <person name="Roberts A."/>
            <person name="Saif S."/>
            <person name="Shea T."/>
            <person name="Shenoy N."/>
            <person name="Sisk P."/>
            <person name="Stolte C."/>
            <person name="Sykes S."/>
            <person name="Yandava C."/>
            <person name="Wortman J."/>
            <person name="Nusbaum C."/>
            <person name="Birren B."/>
        </authorList>
    </citation>
    <scope>NUCLEOTIDE SEQUENCE</scope>
    <source>
        <strain evidence="3">R3-111a-1</strain>
    </source>
</reference>
<evidence type="ECO:0008006" key="6">
    <source>
        <dbReference type="Google" id="ProtNLM"/>
    </source>
</evidence>
<dbReference type="STRING" id="644352.J3NLA9"/>
<keyword evidence="5" id="KW-1185">Reference proteome</keyword>